<dbReference type="GO" id="GO:0010104">
    <property type="term" value="P:regulation of ethylene-activated signaling pathway"/>
    <property type="evidence" value="ECO:0007669"/>
    <property type="project" value="UniProtKB-ARBA"/>
</dbReference>
<dbReference type="GO" id="GO:0043565">
    <property type="term" value="F:sequence-specific DNA binding"/>
    <property type="evidence" value="ECO:0007669"/>
    <property type="project" value="UniProtKB-ARBA"/>
</dbReference>
<keyword evidence="5" id="KW-0010">Activator</keyword>
<dbReference type="SUPFAM" id="SSF116768">
    <property type="entry name" value="DNA-binding domain of EIN3-like"/>
    <property type="match status" value="1"/>
</dbReference>
<evidence type="ECO:0000313" key="10">
    <source>
        <dbReference type="Proteomes" id="UP001327560"/>
    </source>
</evidence>
<dbReference type="PANTHER" id="PTHR33305:SF30">
    <property type="entry name" value="ETHYLENE INSENSITIVE 3-LIKE 3 PROTEIN"/>
    <property type="match status" value="1"/>
</dbReference>
<dbReference type="PANTHER" id="PTHR33305">
    <property type="entry name" value="ETHYLENE INSENSITIVE 3-LIKE 2 PROTEIN"/>
    <property type="match status" value="1"/>
</dbReference>
<evidence type="ECO:0000256" key="7">
    <source>
        <dbReference type="SAM" id="MobiDB-lite"/>
    </source>
</evidence>
<dbReference type="EMBL" id="CP136893">
    <property type="protein sequence ID" value="WOL04583.1"/>
    <property type="molecule type" value="Genomic_DNA"/>
</dbReference>
<comment type="subcellular location">
    <subcellularLocation>
        <location evidence="1">Nucleus</location>
    </subcellularLocation>
</comment>
<dbReference type="FunFam" id="1.10.3180.10:FF:000002">
    <property type="entry name" value="Ethylene insensitive 3-like 1"/>
    <property type="match status" value="1"/>
</dbReference>
<keyword evidence="6" id="KW-0539">Nucleus</keyword>
<proteinExistence type="inferred from homology"/>
<feature type="region of interest" description="Disordered" evidence="7">
    <location>
        <begin position="485"/>
        <end position="507"/>
    </location>
</feature>
<dbReference type="InterPro" id="IPR023278">
    <property type="entry name" value="Ethylene_insens-like_DNA-bd"/>
</dbReference>
<feature type="region of interest" description="Disordered" evidence="7">
    <location>
        <begin position="180"/>
        <end position="202"/>
    </location>
</feature>
<dbReference type="InterPro" id="IPR047091">
    <property type="entry name" value="EIN3-like_DNA-bd"/>
</dbReference>
<protein>
    <submittedName>
        <fullName evidence="9">ETHYLENE INSENSITIVE 3-like 1 protein</fullName>
    </submittedName>
</protein>
<dbReference type="InterPro" id="IPR006957">
    <property type="entry name" value="EIN3"/>
</dbReference>
<dbReference type="FunFam" id="1.10.3180.10:FF:000001">
    <property type="entry name" value="Ethylene insensitive 3-like 1"/>
    <property type="match status" value="1"/>
</dbReference>
<evidence type="ECO:0000256" key="2">
    <source>
        <dbReference type="ARBA" id="ARBA00009416"/>
    </source>
</evidence>
<comment type="similarity">
    <text evidence="2">Belongs to the EIN3 family.</text>
</comment>
<organism evidence="9 10">
    <name type="scientific">Canna indica</name>
    <name type="common">Indian-shot</name>
    <dbReference type="NCBI Taxonomy" id="4628"/>
    <lineage>
        <taxon>Eukaryota</taxon>
        <taxon>Viridiplantae</taxon>
        <taxon>Streptophyta</taxon>
        <taxon>Embryophyta</taxon>
        <taxon>Tracheophyta</taxon>
        <taxon>Spermatophyta</taxon>
        <taxon>Magnoliopsida</taxon>
        <taxon>Liliopsida</taxon>
        <taxon>Zingiberales</taxon>
        <taxon>Cannaceae</taxon>
        <taxon>Canna</taxon>
    </lineage>
</organism>
<dbReference type="Proteomes" id="UP001327560">
    <property type="component" value="Chromosome 4"/>
</dbReference>
<evidence type="ECO:0000313" key="9">
    <source>
        <dbReference type="EMBL" id="WOL04583.1"/>
    </source>
</evidence>
<feature type="compositionally biased region" description="Polar residues" evidence="7">
    <location>
        <begin position="485"/>
        <end position="497"/>
    </location>
</feature>
<sequence>MGGLLVQDIVYPAGSNYVQIFPSNDARTINYNGFHQSSMGEHIIGEGDLVDPLSDKFAEAPGEESDEDINIEELEQRMWRDRMRLKRLKDEQMSINKDKGDAAQQCQSQEQAQRKKMSRAQDGILKYMLKMMEVCNAQGFVYGIIPEKGKPVSGSSDNLRGWWKEKVRFDKNGPAAIAKFQADNALPGSSSETNSGTASPRSLQELQDTTLGSLLSALMQHCDPPQRRFPLEKGNPPPWWPTGREEWWPQLGIPDEQGPPPYKKPHDLKKVWKVSVLTAVIKHMSPEIEKIRRLVRQSKCLQDKMTAKESATWLAVVKQEEDMYMKLHPDACPPPSCGSGITGVISFNSNSSEYDVEGLDECKSEDGINLDMAAEGNAFNLGATAGSAKFVRSSPMKEEIDTEFGQKRTCMESELMTEQRIYTCDNALCTHHDFRNGFLDRNARNSHQYLCKYQETLPSGIGMRNNSFQVPTNKPSVFPLPLNGQPNSSSVESSHNPIQIPESGIPSDGKKRIDGLMNFYDNNINAIKIPNEGGVTTLERSNALETRIQMDDFFGQGSVIGGNLFEEVRNLVESAPYVQENIVSFEQEPNNQTSEVTGDFRMSSAFNISGMDYSDAIHGAIGDCLLKQDGFNWFY</sequence>
<evidence type="ECO:0000259" key="8">
    <source>
        <dbReference type="Pfam" id="PF04873"/>
    </source>
</evidence>
<evidence type="ECO:0000256" key="1">
    <source>
        <dbReference type="ARBA" id="ARBA00004123"/>
    </source>
</evidence>
<evidence type="ECO:0000256" key="5">
    <source>
        <dbReference type="ARBA" id="ARBA00023159"/>
    </source>
</evidence>
<accession>A0AAQ3KCB9</accession>
<keyword evidence="3" id="KW-0936">Ethylene signaling pathway</keyword>
<dbReference type="GO" id="GO:0009873">
    <property type="term" value="P:ethylene-activated signaling pathway"/>
    <property type="evidence" value="ECO:0007669"/>
    <property type="project" value="UniProtKB-KW"/>
</dbReference>
<feature type="region of interest" description="Disordered" evidence="7">
    <location>
        <begin position="96"/>
        <end position="117"/>
    </location>
</feature>
<reference evidence="9 10" key="1">
    <citation type="submission" date="2023-10" db="EMBL/GenBank/DDBJ databases">
        <title>Chromosome-scale genome assembly provides insights into flower coloration mechanisms of Canna indica.</title>
        <authorList>
            <person name="Li C."/>
        </authorList>
    </citation>
    <scope>NUCLEOTIDE SEQUENCE [LARGE SCALE GENOMIC DNA]</scope>
    <source>
        <tissue evidence="9">Flower</tissue>
    </source>
</reference>
<feature type="domain" description="Ethylene insensitive 3-like DNA-binding" evidence="8">
    <location>
        <begin position="72"/>
        <end position="321"/>
    </location>
</feature>
<dbReference type="Gene3D" id="1.10.3180.10">
    <property type="entry name" value="DNA-binding domain of EIN3-like"/>
    <property type="match status" value="2"/>
</dbReference>
<feature type="compositionally biased region" description="Low complexity" evidence="7">
    <location>
        <begin position="102"/>
        <end position="111"/>
    </location>
</feature>
<dbReference type="Pfam" id="PF04873">
    <property type="entry name" value="EIN3_DNA-bd"/>
    <property type="match status" value="1"/>
</dbReference>
<evidence type="ECO:0000256" key="3">
    <source>
        <dbReference type="ARBA" id="ARBA00022745"/>
    </source>
</evidence>
<dbReference type="GO" id="GO:0005634">
    <property type="term" value="C:nucleus"/>
    <property type="evidence" value="ECO:0007669"/>
    <property type="project" value="UniProtKB-SubCell"/>
</dbReference>
<evidence type="ECO:0000256" key="4">
    <source>
        <dbReference type="ARBA" id="ARBA00023125"/>
    </source>
</evidence>
<gene>
    <name evidence="9" type="ORF">Cni_G13304</name>
</gene>
<dbReference type="GO" id="GO:0045893">
    <property type="term" value="P:positive regulation of DNA-templated transcription"/>
    <property type="evidence" value="ECO:0007669"/>
    <property type="project" value="UniProtKB-ARBA"/>
</dbReference>
<dbReference type="GO" id="GO:0003700">
    <property type="term" value="F:DNA-binding transcription factor activity"/>
    <property type="evidence" value="ECO:0007669"/>
    <property type="project" value="InterPro"/>
</dbReference>
<keyword evidence="10" id="KW-1185">Reference proteome</keyword>
<feature type="compositionally biased region" description="Polar residues" evidence="7">
    <location>
        <begin position="187"/>
        <end position="202"/>
    </location>
</feature>
<name>A0AAQ3KCB9_9LILI</name>
<evidence type="ECO:0000256" key="6">
    <source>
        <dbReference type="ARBA" id="ARBA00023242"/>
    </source>
</evidence>
<keyword evidence="4" id="KW-0238">DNA-binding</keyword>
<dbReference type="AlphaFoldDB" id="A0AAQ3KCB9"/>